<evidence type="ECO:0000313" key="4">
    <source>
        <dbReference type="Proteomes" id="UP000574390"/>
    </source>
</evidence>
<evidence type="ECO:0000313" key="3">
    <source>
        <dbReference type="EMBL" id="KAF4754313.1"/>
    </source>
</evidence>
<sequence length="388" mass="42467">MIKTCLIFVTYLTSSTEVLARADGSPLGSAQASSPSRLRHSEAEAEAGGGRDSERPSAELESLLEEASKFKKWMDDEGGSLQRGAQQPGLAVAPIRAAMRRWYAFFCVEGKLPLGLHLLPLIDLDDLERMGDLPSLPESFEMAQARAAPAQAAPSSFLDSGRGGKGNFWETVNLPQDLVAEVMKRMNKHHRQHRSVPGPEHGRTWLLNRLATLAAVLDAEKAHHRGAQSLGDSTWRSASGPPPDAFHDTLVITRQEAVWRDFMGPCSAFVPFAKAVLVGDLGIDECWRRCTQQYFFCTQTHYAAASQTCYFGHGLSMLLQDDSSSSSGGSDRTRLIGGSLDTCRSLTELGFRELRTSRLHSGFSEALEDDVPNLSPFTVVPGSERYLL</sequence>
<dbReference type="Proteomes" id="UP000574390">
    <property type="component" value="Unassembled WGS sequence"/>
</dbReference>
<evidence type="ECO:0000256" key="1">
    <source>
        <dbReference type="SAM" id="MobiDB-lite"/>
    </source>
</evidence>
<feature type="signal peptide" evidence="2">
    <location>
        <begin position="1"/>
        <end position="20"/>
    </location>
</feature>
<name>A0A7J6UAV2_PEROL</name>
<keyword evidence="2" id="KW-0732">Signal</keyword>
<accession>A0A7J6UAV2</accession>
<feature type="compositionally biased region" description="Basic and acidic residues" evidence="1">
    <location>
        <begin position="39"/>
        <end position="57"/>
    </location>
</feature>
<feature type="region of interest" description="Disordered" evidence="1">
    <location>
        <begin position="25"/>
        <end position="57"/>
    </location>
</feature>
<protein>
    <recommendedName>
        <fullName evidence="5">Apple domain-containing protein</fullName>
    </recommendedName>
</protein>
<dbReference type="EMBL" id="JABANM010001427">
    <property type="protein sequence ID" value="KAF4754313.1"/>
    <property type="molecule type" value="Genomic_DNA"/>
</dbReference>
<evidence type="ECO:0008006" key="5">
    <source>
        <dbReference type="Google" id="ProtNLM"/>
    </source>
</evidence>
<feature type="non-terminal residue" evidence="3">
    <location>
        <position position="388"/>
    </location>
</feature>
<evidence type="ECO:0000256" key="2">
    <source>
        <dbReference type="SAM" id="SignalP"/>
    </source>
</evidence>
<dbReference type="AlphaFoldDB" id="A0A7J6UAV2"/>
<feature type="chain" id="PRO_5029750051" description="Apple domain-containing protein" evidence="2">
    <location>
        <begin position="21"/>
        <end position="388"/>
    </location>
</feature>
<proteinExistence type="predicted"/>
<organism evidence="3 4">
    <name type="scientific">Perkinsus olseni</name>
    <name type="common">Perkinsus atlanticus</name>
    <dbReference type="NCBI Taxonomy" id="32597"/>
    <lineage>
        <taxon>Eukaryota</taxon>
        <taxon>Sar</taxon>
        <taxon>Alveolata</taxon>
        <taxon>Perkinsozoa</taxon>
        <taxon>Perkinsea</taxon>
        <taxon>Perkinsida</taxon>
        <taxon>Perkinsidae</taxon>
        <taxon>Perkinsus</taxon>
    </lineage>
</organism>
<comment type="caution">
    <text evidence="3">The sequence shown here is derived from an EMBL/GenBank/DDBJ whole genome shotgun (WGS) entry which is preliminary data.</text>
</comment>
<gene>
    <name evidence="3" type="ORF">FOZ62_030350</name>
</gene>
<reference evidence="3 4" key="1">
    <citation type="submission" date="2020-04" db="EMBL/GenBank/DDBJ databases">
        <title>Perkinsus olseni comparative genomics.</title>
        <authorList>
            <person name="Bogema D.R."/>
        </authorList>
    </citation>
    <scope>NUCLEOTIDE SEQUENCE [LARGE SCALE GENOMIC DNA]</scope>
    <source>
        <strain evidence="3">ATCC PRA-205</strain>
    </source>
</reference>